<evidence type="ECO:0000313" key="3">
    <source>
        <dbReference type="EMBL" id="MCW7753218.1"/>
    </source>
</evidence>
<dbReference type="PANTHER" id="PTHR30345">
    <property type="entry name" value="RIBOSE-5-PHOSPHATE ISOMERASE B"/>
    <property type="match status" value="1"/>
</dbReference>
<accession>A0ABT3N6X7</accession>
<gene>
    <name evidence="3" type="primary">rpiB</name>
    <name evidence="3" type="ORF">OOT00_04370</name>
</gene>
<dbReference type="SUPFAM" id="SSF89623">
    <property type="entry name" value="Ribose/Galactose isomerase RpiB/AlsB"/>
    <property type="match status" value="1"/>
</dbReference>
<evidence type="ECO:0000256" key="1">
    <source>
        <dbReference type="ARBA" id="ARBA00008754"/>
    </source>
</evidence>
<name>A0ABT3N6X7_9BACT</name>
<dbReference type="NCBIfam" id="NF004051">
    <property type="entry name" value="PRK05571.1"/>
    <property type="match status" value="1"/>
</dbReference>
<protein>
    <submittedName>
        <fullName evidence="3">Ribose 5-phosphate isomerase B</fullName>
        <ecNumber evidence="3">5.3.1.6</ecNumber>
    </submittedName>
</protein>
<evidence type="ECO:0000256" key="2">
    <source>
        <dbReference type="ARBA" id="ARBA00023235"/>
    </source>
</evidence>
<dbReference type="GO" id="GO:0004751">
    <property type="term" value="F:ribose-5-phosphate isomerase activity"/>
    <property type="evidence" value="ECO:0007669"/>
    <property type="project" value="UniProtKB-EC"/>
</dbReference>
<sequence>MTDKNVILLASDHAAVDLKTVVAEHLRSRGMAVEDMGTHGRDSVDYTEYGIRVARAISEGRAERGILLCGTGIGMSMVANRFPGVRAALCNDLFSAGMSRRHNDANILVLGGRVLGDVLARAIVSAWLETPFEGGRHQVRLDHFNQGFCDPFK</sequence>
<dbReference type="InterPro" id="IPR004785">
    <property type="entry name" value="RpiB"/>
</dbReference>
<evidence type="ECO:0000313" key="4">
    <source>
        <dbReference type="Proteomes" id="UP001209681"/>
    </source>
</evidence>
<reference evidence="3 4" key="1">
    <citation type="submission" date="2022-11" db="EMBL/GenBank/DDBJ databases">
        <title>Desulfobotulus tamanensis H1 sp. nov. - anaerobic, alkaliphilic, sulphate reducing bacterium isolated from terrestrial mud volcano.</title>
        <authorList>
            <person name="Frolova A."/>
            <person name="Merkel A.Y."/>
            <person name="Slobodkin A.I."/>
        </authorList>
    </citation>
    <scope>NUCLEOTIDE SEQUENCE [LARGE SCALE GENOMIC DNA]</scope>
    <source>
        <strain evidence="3 4">H1</strain>
    </source>
</reference>
<dbReference type="EMBL" id="JAPFPW010000003">
    <property type="protein sequence ID" value="MCW7753218.1"/>
    <property type="molecule type" value="Genomic_DNA"/>
</dbReference>
<dbReference type="NCBIfam" id="TIGR01120">
    <property type="entry name" value="rpiB"/>
    <property type="match status" value="1"/>
</dbReference>
<keyword evidence="2 3" id="KW-0413">Isomerase</keyword>
<dbReference type="PIRSF" id="PIRSF005384">
    <property type="entry name" value="RpiB_LacA_B"/>
    <property type="match status" value="1"/>
</dbReference>
<dbReference type="Pfam" id="PF02502">
    <property type="entry name" value="LacAB_rpiB"/>
    <property type="match status" value="1"/>
</dbReference>
<dbReference type="EC" id="5.3.1.6" evidence="3"/>
<dbReference type="NCBIfam" id="TIGR00689">
    <property type="entry name" value="rpiB_lacA_lacB"/>
    <property type="match status" value="1"/>
</dbReference>
<keyword evidence="4" id="KW-1185">Reference proteome</keyword>
<proteinExistence type="inferred from homology"/>
<dbReference type="PANTHER" id="PTHR30345:SF0">
    <property type="entry name" value="DNA DAMAGE-REPAIR_TOLERATION PROTEIN DRT102"/>
    <property type="match status" value="1"/>
</dbReference>
<dbReference type="Proteomes" id="UP001209681">
    <property type="component" value="Unassembled WGS sequence"/>
</dbReference>
<organism evidence="3 4">
    <name type="scientific">Desulfobotulus pelophilus</name>
    <dbReference type="NCBI Taxonomy" id="2823377"/>
    <lineage>
        <taxon>Bacteria</taxon>
        <taxon>Pseudomonadati</taxon>
        <taxon>Thermodesulfobacteriota</taxon>
        <taxon>Desulfobacteria</taxon>
        <taxon>Desulfobacterales</taxon>
        <taxon>Desulfobacteraceae</taxon>
        <taxon>Desulfobotulus</taxon>
    </lineage>
</organism>
<dbReference type="Gene3D" id="3.40.1400.10">
    <property type="entry name" value="Sugar-phosphate isomerase, RpiB/LacA/LacB"/>
    <property type="match status" value="1"/>
</dbReference>
<dbReference type="InterPro" id="IPR036569">
    <property type="entry name" value="RpiB_LacA_LacB_sf"/>
</dbReference>
<dbReference type="InterPro" id="IPR003500">
    <property type="entry name" value="RpiB_LacA_LacB"/>
</dbReference>
<dbReference type="RefSeq" id="WP_265424074.1">
    <property type="nucleotide sequence ID" value="NZ_JAPFPW010000003.1"/>
</dbReference>
<comment type="similarity">
    <text evidence="1">Belongs to the LacAB/RpiB family.</text>
</comment>
<comment type="caution">
    <text evidence="3">The sequence shown here is derived from an EMBL/GenBank/DDBJ whole genome shotgun (WGS) entry which is preliminary data.</text>
</comment>